<dbReference type="InterPro" id="IPR005598">
    <property type="entry name" value="ATP_synth_I"/>
</dbReference>
<name>A0A5K7ZHL3_9BACT</name>
<keyword evidence="4 6" id="KW-1133">Transmembrane helix</keyword>
<accession>A0A5K7ZHL3</accession>
<feature type="transmembrane region" description="Helical" evidence="6">
    <location>
        <begin position="20"/>
        <end position="41"/>
    </location>
</feature>
<feature type="transmembrane region" description="Helical" evidence="6">
    <location>
        <begin position="108"/>
        <end position="127"/>
    </location>
</feature>
<evidence type="ECO:0000256" key="5">
    <source>
        <dbReference type="ARBA" id="ARBA00023136"/>
    </source>
</evidence>
<dbReference type="GO" id="GO:0005886">
    <property type="term" value="C:plasma membrane"/>
    <property type="evidence" value="ECO:0007669"/>
    <property type="project" value="UniProtKB-SubCell"/>
</dbReference>
<keyword evidence="8" id="KW-1185">Reference proteome</keyword>
<evidence type="ECO:0000256" key="4">
    <source>
        <dbReference type="ARBA" id="ARBA00022989"/>
    </source>
</evidence>
<keyword evidence="5 6" id="KW-0472">Membrane</keyword>
<feature type="transmembrane region" description="Helical" evidence="6">
    <location>
        <begin position="47"/>
        <end position="64"/>
    </location>
</feature>
<dbReference type="AlphaFoldDB" id="A0A5K7ZHL3"/>
<gene>
    <name evidence="7" type="ORF">DSCW_67380</name>
</gene>
<evidence type="ECO:0008006" key="9">
    <source>
        <dbReference type="Google" id="ProtNLM"/>
    </source>
</evidence>
<reference evidence="7 8" key="1">
    <citation type="submission" date="2019-11" db="EMBL/GenBank/DDBJ databases">
        <title>Comparative genomics of hydrocarbon-degrading Desulfosarcina strains.</title>
        <authorList>
            <person name="Watanabe M."/>
            <person name="Kojima H."/>
            <person name="Fukui M."/>
        </authorList>
    </citation>
    <scope>NUCLEOTIDE SEQUENCE [LARGE SCALE GENOMIC DNA]</scope>
    <source>
        <strain evidence="7 8">PP31</strain>
    </source>
</reference>
<dbReference type="KEGG" id="dwd:DSCW_67380"/>
<keyword evidence="2" id="KW-1003">Cell membrane</keyword>
<evidence type="ECO:0000256" key="3">
    <source>
        <dbReference type="ARBA" id="ARBA00022692"/>
    </source>
</evidence>
<feature type="transmembrane region" description="Helical" evidence="6">
    <location>
        <begin position="85"/>
        <end position="102"/>
    </location>
</feature>
<keyword evidence="3 6" id="KW-0812">Transmembrane</keyword>
<dbReference type="Pfam" id="PF03899">
    <property type="entry name" value="ATP-synt_I"/>
    <property type="match status" value="1"/>
</dbReference>
<evidence type="ECO:0000256" key="6">
    <source>
        <dbReference type="SAM" id="Phobius"/>
    </source>
</evidence>
<evidence type="ECO:0000256" key="2">
    <source>
        <dbReference type="ARBA" id="ARBA00022475"/>
    </source>
</evidence>
<dbReference type="RefSeq" id="WP_231715630.1">
    <property type="nucleotide sequence ID" value="NZ_AP021875.1"/>
</dbReference>
<protein>
    <recommendedName>
        <fullName evidence="9">ATP synthase subunit I</fullName>
    </recommendedName>
</protein>
<comment type="subcellular location">
    <subcellularLocation>
        <location evidence="1">Cell membrane</location>
        <topology evidence="1">Multi-pass membrane protein</topology>
    </subcellularLocation>
</comment>
<evidence type="ECO:0000313" key="7">
    <source>
        <dbReference type="EMBL" id="BBO79321.1"/>
    </source>
</evidence>
<organism evidence="7 8">
    <name type="scientific">Desulfosarcina widdelii</name>
    <dbReference type="NCBI Taxonomy" id="947919"/>
    <lineage>
        <taxon>Bacteria</taxon>
        <taxon>Pseudomonadati</taxon>
        <taxon>Thermodesulfobacteriota</taxon>
        <taxon>Desulfobacteria</taxon>
        <taxon>Desulfobacterales</taxon>
        <taxon>Desulfosarcinaceae</taxon>
        <taxon>Desulfosarcina</taxon>
    </lineage>
</organism>
<evidence type="ECO:0000256" key="1">
    <source>
        <dbReference type="ARBA" id="ARBA00004651"/>
    </source>
</evidence>
<evidence type="ECO:0000313" key="8">
    <source>
        <dbReference type="Proteomes" id="UP000427769"/>
    </source>
</evidence>
<dbReference type="Proteomes" id="UP000427769">
    <property type="component" value="Chromosome"/>
</dbReference>
<sequence>MTSSSETSTTVNIQQRILTFVTRTNWILLVSISLIGLLAASPAFTRGLIFGGLIVTVNFHLLAKTLKKALQPKRLASPNAILVKYYIRFIISGVIIFLLIRQQVVNPIGLFVGLSVVVASITLATMIEVKKLFFKEAV</sequence>
<dbReference type="EMBL" id="AP021875">
    <property type="protein sequence ID" value="BBO79321.1"/>
    <property type="molecule type" value="Genomic_DNA"/>
</dbReference>
<proteinExistence type="predicted"/>